<dbReference type="GeneID" id="87896126"/>
<feature type="compositionally biased region" description="Acidic residues" evidence="1">
    <location>
        <begin position="360"/>
        <end position="383"/>
    </location>
</feature>
<gene>
    <name evidence="2" type="ORF">QC761_209070</name>
</gene>
<evidence type="ECO:0000313" key="2">
    <source>
        <dbReference type="EMBL" id="KAK4646281.1"/>
    </source>
</evidence>
<keyword evidence="3" id="KW-1185">Reference proteome</keyword>
<reference evidence="2 3" key="1">
    <citation type="journal article" date="2023" name="bioRxiv">
        <title>High-quality genome assemblies of four members of thePodospora anserinaspecies complex.</title>
        <authorList>
            <person name="Ament-Velasquez S.L."/>
            <person name="Vogan A.A."/>
            <person name="Wallerman O."/>
            <person name="Hartmann F."/>
            <person name="Gautier V."/>
            <person name="Silar P."/>
            <person name="Giraud T."/>
            <person name="Johannesson H."/>
        </authorList>
    </citation>
    <scope>NUCLEOTIDE SEQUENCE [LARGE SCALE GENOMIC DNA]</scope>
    <source>
        <strain evidence="2 3">CBS 112042</strain>
    </source>
</reference>
<organism evidence="2 3">
    <name type="scientific">Podospora bellae-mahoneyi</name>
    <dbReference type="NCBI Taxonomy" id="2093777"/>
    <lineage>
        <taxon>Eukaryota</taxon>
        <taxon>Fungi</taxon>
        <taxon>Dikarya</taxon>
        <taxon>Ascomycota</taxon>
        <taxon>Pezizomycotina</taxon>
        <taxon>Sordariomycetes</taxon>
        <taxon>Sordariomycetidae</taxon>
        <taxon>Sordariales</taxon>
        <taxon>Podosporaceae</taxon>
        <taxon>Podospora</taxon>
    </lineage>
</organism>
<name>A0ABR0FRG9_9PEZI</name>
<feature type="region of interest" description="Disordered" evidence="1">
    <location>
        <begin position="152"/>
        <end position="383"/>
    </location>
</feature>
<evidence type="ECO:0000313" key="3">
    <source>
        <dbReference type="Proteomes" id="UP001322138"/>
    </source>
</evidence>
<dbReference type="Proteomes" id="UP001322138">
    <property type="component" value="Unassembled WGS sequence"/>
</dbReference>
<comment type="caution">
    <text evidence="2">The sequence shown here is derived from an EMBL/GenBank/DDBJ whole genome shotgun (WGS) entry which is preliminary data.</text>
</comment>
<dbReference type="EMBL" id="JAFFGZ010000004">
    <property type="protein sequence ID" value="KAK4646281.1"/>
    <property type="molecule type" value="Genomic_DNA"/>
</dbReference>
<accession>A0ABR0FRG9</accession>
<feature type="compositionally biased region" description="Low complexity" evidence="1">
    <location>
        <begin position="156"/>
        <end position="174"/>
    </location>
</feature>
<proteinExistence type="predicted"/>
<feature type="compositionally biased region" description="Basic residues" evidence="1">
    <location>
        <begin position="191"/>
        <end position="201"/>
    </location>
</feature>
<evidence type="ECO:0000256" key="1">
    <source>
        <dbReference type="SAM" id="MobiDB-lite"/>
    </source>
</evidence>
<dbReference type="RefSeq" id="XP_062735257.1">
    <property type="nucleotide sequence ID" value="XM_062876644.1"/>
</dbReference>
<sequence>MSRKADFKSTETQQRLLAALIASQVQNMSIDYKKIGAMVGMTASAAEHRFRGVNAQAKGLRLAYELHEEGRGPPPSEYDFTKITSNVWGRGGPRAEDLQKYFGASTEQGLQYHFRAIKQQANVLKEAVESGQDPADAFEEYLQNGGHSVRKGVSVKGGTTKAAKAATGARASPAKPAPTRKRAAAAPAPKTPHKSPTKKQKVKGEPDVTSLDDEPELVFPLDDSPALPKVLNSPEVVTSSSDVDSPEVNYDALDEEAPKPKANSPWKKMAGQIGGPGQWSNLMTGERAKLKSKNDQVMAQHAANGNVIDLDSSSSPDKALPGLHDSASSTPTRPQLIKKQGGAQPPSTPGFKFDNIDINDGSDEDDEMEDDEMEDDDEDDGAI</sequence>
<protein>
    <submittedName>
        <fullName evidence="2">Uncharacterized protein</fullName>
    </submittedName>
</protein>